<accession>A0A5J4USH3</accession>
<organism evidence="1 2">
    <name type="scientific">Streblomastix strix</name>
    <dbReference type="NCBI Taxonomy" id="222440"/>
    <lineage>
        <taxon>Eukaryota</taxon>
        <taxon>Metamonada</taxon>
        <taxon>Preaxostyla</taxon>
        <taxon>Oxymonadida</taxon>
        <taxon>Streblomastigidae</taxon>
        <taxon>Streblomastix</taxon>
    </lineage>
</organism>
<dbReference type="OrthoDB" id="9978173at2759"/>
<proteinExistence type="predicted"/>
<dbReference type="EMBL" id="SNRW01012588">
    <property type="protein sequence ID" value="KAA6373616.1"/>
    <property type="molecule type" value="Genomic_DNA"/>
</dbReference>
<sequence>ADLHGEEVRSKFVQFEGKKVLTVKHDNFISGSHKNDWTSIFPQFAQQICSFIGKDTQQMIECNFSNTTPTDRICSHITLMDVCKNYFDYSMMEMCGIPWIELMGTVDDWKLVQQKTASLRNFQLKSDKHLQNWINSLLPALDHFVSAAKGHPDPFFWGSVCNLEGLYGQKGASQTGWIQALFPYTNDGSEVRPTPNMCVIHWHDTYQEAKKIGVIEALKKSQSQEEYSYKRGINMYDIPSGLSKAPVKITWSGKSEQQDLVFYGGITAAYQNVDGSLECRTGWAVVELPKKM</sequence>
<reference evidence="1 2" key="1">
    <citation type="submission" date="2019-03" db="EMBL/GenBank/DDBJ databases">
        <title>Single cell metagenomics reveals metabolic interactions within the superorganism composed of flagellate Streblomastix strix and complex community of Bacteroidetes bacteria on its surface.</title>
        <authorList>
            <person name="Treitli S.C."/>
            <person name="Kolisko M."/>
            <person name="Husnik F."/>
            <person name="Keeling P."/>
            <person name="Hampl V."/>
        </authorList>
    </citation>
    <scope>NUCLEOTIDE SEQUENCE [LARGE SCALE GENOMIC DNA]</scope>
    <source>
        <strain evidence="1">ST1C</strain>
    </source>
</reference>
<feature type="non-terminal residue" evidence="1">
    <location>
        <position position="1"/>
    </location>
</feature>
<evidence type="ECO:0000313" key="1">
    <source>
        <dbReference type="EMBL" id="KAA6373616.1"/>
    </source>
</evidence>
<protein>
    <submittedName>
        <fullName evidence="1">Uncharacterized protein</fullName>
    </submittedName>
</protein>
<evidence type="ECO:0000313" key="2">
    <source>
        <dbReference type="Proteomes" id="UP000324800"/>
    </source>
</evidence>
<dbReference type="InterPro" id="IPR025533">
    <property type="entry name" value="DUF4419"/>
</dbReference>
<comment type="caution">
    <text evidence="1">The sequence shown here is derived from an EMBL/GenBank/DDBJ whole genome shotgun (WGS) entry which is preliminary data.</text>
</comment>
<dbReference type="Pfam" id="PF14388">
    <property type="entry name" value="DUF4419"/>
    <property type="match status" value="1"/>
</dbReference>
<name>A0A5J4USH3_9EUKA</name>
<dbReference type="AlphaFoldDB" id="A0A5J4USH3"/>
<gene>
    <name evidence="1" type="ORF">EZS28_030856</name>
</gene>
<dbReference type="PANTHER" id="PTHR31252:SF11">
    <property type="entry name" value="DUF4419 DOMAIN-CONTAINING PROTEIN"/>
    <property type="match status" value="1"/>
</dbReference>
<dbReference type="Proteomes" id="UP000324800">
    <property type="component" value="Unassembled WGS sequence"/>
</dbReference>
<dbReference type="PANTHER" id="PTHR31252">
    <property type="entry name" value="DUF4419 DOMAIN-CONTAINING PROTEIN"/>
    <property type="match status" value="1"/>
</dbReference>